<keyword evidence="1" id="KW-0812">Transmembrane</keyword>
<keyword evidence="1" id="KW-1133">Transmembrane helix</keyword>
<evidence type="ECO:0000313" key="3">
    <source>
        <dbReference type="Proteomes" id="UP000689195"/>
    </source>
</evidence>
<organism evidence="2 3">
    <name type="scientific">Paramecium pentaurelia</name>
    <dbReference type="NCBI Taxonomy" id="43138"/>
    <lineage>
        <taxon>Eukaryota</taxon>
        <taxon>Sar</taxon>
        <taxon>Alveolata</taxon>
        <taxon>Ciliophora</taxon>
        <taxon>Intramacronucleata</taxon>
        <taxon>Oligohymenophorea</taxon>
        <taxon>Peniculida</taxon>
        <taxon>Parameciidae</taxon>
        <taxon>Paramecium</taxon>
    </lineage>
</organism>
<gene>
    <name evidence="2" type="ORF">PPENT_87.1.T1870001</name>
</gene>
<protein>
    <submittedName>
        <fullName evidence="2">Uncharacterized protein</fullName>
    </submittedName>
</protein>
<keyword evidence="3" id="KW-1185">Reference proteome</keyword>
<dbReference type="AlphaFoldDB" id="A0A8S1YQG4"/>
<comment type="caution">
    <text evidence="2">The sequence shown here is derived from an EMBL/GenBank/DDBJ whole genome shotgun (WGS) entry which is preliminary data.</text>
</comment>
<proteinExistence type="predicted"/>
<evidence type="ECO:0000313" key="2">
    <source>
        <dbReference type="EMBL" id="CAD8213804.1"/>
    </source>
</evidence>
<accession>A0A8S1YQG4</accession>
<reference evidence="2" key="1">
    <citation type="submission" date="2021-01" db="EMBL/GenBank/DDBJ databases">
        <authorList>
            <consortium name="Genoscope - CEA"/>
            <person name="William W."/>
        </authorList>
    </citation>
    <scope>NUCLEOTIDE SEQUENCE</scope>
</reference>
<keyword evidence="1" id="KW-0472">Membrane</keyword>
<name>A0A8S1YQG4_9CILI</name>
<feature type="transmembrane region" description="Helical" evidence="1">
    <location>
        <begin position="21"/>
        <end position="40"/>
    </location>
</feature>
<dbReference type="EMBL" id="CAJJDO010000187">
    <property type="protein sequence ID" value="CAD8213804.1"/>
    <property type="molecule type" value="Genomic_DNA"/>
</dbReference>
<sequence>MPKILLNMTSRQEKRKGFVRRFKFVILIFQLQGIYMKYVVKQILKMSGAFVSS</sequence>
<dbReference type="Proteomes" id="UP000689195">
    <property type="component" value="Unassembled WGS sequence"/>
</dbReference>
<evidence type="ECO:0000256" key="1">
    <source>
        <dbReference type="SAM" id="Phobius"/>
    </source>
</evidence>